<dbReference type="GO" id="GO:0006301">
    <property type="term" value="P:DNA damage tolerance"/>
    <property type="evidence" value="ECO:0007669"/>
    <property type="project" value="UniProtKB-ARBA"/>
</dbReference>
<dbReference type="InterPro" id="IPR000608">
    <property type="entry name" value="UBC"/>
</dbReference>
<evidence type="ECO:0000256" key="1">
    <source>
        <dbReference type="ARBA" id="ARBA00022786"/>
    </source>
</evidence>
<gene>
    <name evidence="4" type="ORF">PCANC_11334</name>
</gene>
<reference evidence="4 5" key="1">
    <citation type="submission" date="2017-11" db="EMBL/GenBank/DDBJ databases">
        <title>De novo assembly and phasing of dikaryotic genomes from two isolates of Puccinia coronata f. sp. avenae, the causal agent of oat crown rust.</title>
        <authorList>
            <person name="Miller M.E."/>
            <person name="Zhang Y."/>
            <person name="Omidvar V."/>
            <person name="Sperschneider J."/>
            <person name="Schwessinger B."/>
            <person name="Raley C."/>
            <person name="Palmer J.M."/>
            <person name="Garnica D."/>
            <person name="Upadhyaya N."/>
            <person name="Rathjen J."/>
            <person name="Taylor J.M."/>
            <person name="Park R.F."/>
            <person name="Dodds P.N."/>
            <person name="Hirsch C.D."/>
            <person name="Kianian S.F."/>
            <person name="Figueroa M."/>
        </authorList>
    </citation>
    <scope>NUCLEOTIDE SEQUENCE [LARGE SCALE GENOMIC DNA]</scope>
    <source>
        <strain evidence="4">12NC29</strain>
    </source>
</reference>
<feature type="domain" description="UBC core" evidence="3">
    <location>
        <begin position="94"/>
        <end position="223"/>
    </location>
</feature>
<dbReference type="STRING" id="200324.A0A2N5VT14"/>
<dbReference type="EMBL" id="PGCJ01000067">
    <property type="protein sequence ID" value="PLW53135.1"/>
    <property type="molecule type" value="Genomic_DNA"/>
</dbReference>
<dbReference type="FunFam" id="3.10.110.10:FF:000026">
    <property type="entry name" value="Ubiquitin-conjugating enzyme E2 variant"/>
    <property type="match status" value="1"/>
</dbReference>
<dbReference type="SMART" id="SM00212">
    <property type="entry name" value="UBCc"/>
    <property type="match status" value="1"/>
</dbReference>
<evidence type="ECO:0000259" key="3">
    <source>
        <dbReference type="PROSITE" id="PS50127"/>
    </source>
</evidence>
<dbReference type="PROSITE" id="PS50127">
    <property type="entry name" value="UBC_2"/>
    <property type="match status" value="1"/>
</dbReference>
<dbReference type="InterPro" id="IPR016135">
    <property type="entry name" value="UBQ-conjugating_enzyme/RWD"/>
</dbReference>
<dbReference type="SUPFAM" id="SSF54495">
    <property type="entry name" value="UBC-like"/>
    <property type="match status" value="1"/>
</dbReference>
<keyword evidence="1" id="KW-0833">Ubl conjugation pathway</keyword>
<dbReference type="Proteomes" id="UP000235388">
    <property type="component" value="Unassembled WGS sequence"/>
</dbReference>
<organism evidence="4 5">
    <name type="scientific">Puccinia coronata f. sp. avenae</name>
    <dbReference type="NCBI Taxonomy" id="200324"/>
    <lineage>
        <taxon>Eukaryota</taxon>
        <taxon>Fungi</taxon>
        <taxon>Dikarya</taxon>
        <taxon>Basidiomycota</taxon>
        <taxon>Pucciniomycotina</taxon>
        <taxon>Pucciniomycetes</taxon>
        <taxon>Pucciniales</taxon>
        <taxon>Pucciniaceae</taxon>
        <taxon>Puccinia</taxon>
    </lineage>
</organism>
<keyword evidence="5" id="KW-1185">Reference proteome</keyword>
<dbReference type="CDD" id="cd23807">
    <property type="entry name" value="UEV_UBE2V"/>
    <property type="match status" value="1"/>
</dbReference>
<evidence type="ECO:0000313" key="4">
    <source>
        <dbReference type="EMBL" id="PLW53135.1"/>
    </source>
</evidence>
<feature type="region of interest" description="Disordered" evidence="2">
    <location>
        <begin position="14"/>
        <end position="40"/>
    </location>
</feature>
<name>A0A2N5VT14_9BASI</name>
<dbReference type="AlphaFoldDB" id="A0A2N5VT14"/>
<protein>
    <recommendedName>
        <fullName evidence="3">UBC core domain-containing protein</fullName>
    </recommendedName>
</protein>
<dbReference type="Pfam" id="PF00179">
    <property type="entry name" value="UQ_con"/>
    <property type="match status" value="1"/>
</dbReference>
<evidence type="ECO:0000313" key="5">
    <source>
        <dbReference type="Proteomes" id="UP000235388"/>
    </source>
</evidence>
<accession>A0A2N5VT14</accession>
<proteinExistence type="predicted"/>
<dbReference type="OrthoDB" id="6508832at2759"/>
<evidence type="ECO:0000256" key="2">
    <source>
        <dbReference type="SAM" id="MobiDB-lite"/>
    </source>
</evidence>
<dbReference type="PANTHER" id="PTHR24068">
    <property type="entry name" value="UBIQUITIN-CONJUGATING ENZYME E2"/>
    <property type="match status" value="1"/>
</dbReference>
<sequence length="223" mass="24298">MDVVLVPCRSSALGQSQQVLRSEPGVPGGGSSGQSACPGPGGMCTTRALLTIVLESIQLSTRQATKKDEDHHATRTIPATQGHRLNSQTSSYHPCQALKLEKGEKGLGDGTCSYGLADGDDITMTKWNGTIIGPSNSFHENRIYDIKITCGDSYPDFPPTIFFLTKINLPCVNQTTGEVEPMKFPVLSGWKRNYTLETVLVELRREMLRAGRKLIQPPEGTMF</sequence>
<dbReference type="Gene3D" id="3.10.110.10">
    <property type="entry name" value="Ubiquitin Conjugating Enzyme"/>
    <property type="match status" value="1"/>
</dbReference>
<comment type="caution">
    <text evidence="4">The sequence shown here is derived from an EMBL/GenBank/DDBJ whole genome shotgun (WGS) entry which is preliminary data.</text>
</comment>